<evidence type="ECO:0008006" key="5">
    <source>
        <dbReference type="Google" id="ProtNLM"/>
    </source>
</evidence>
<evidence type="ECO:0000313" key="3">
    <source>
        <dbReference type="EMBL" id="KMK12862.1"/>
    </source>
</evidence>
<dbReference type="AlphaFoldDB" id="A0A089QVH7"/>
<evidence type="ECO:0000313" key="2">
    <source>
        <dbReference type="EMBL" id="EML1472168.1"/>
    </source>
</evidence>
<dbReference type="EMBL" id="LDZF01000014">
    <property type="protein sequence ID" value="KMK12862.1"/>
    <property type="molecule type" value="Genomic_DNA"/>
</dbReference>
<feature type="signal peptide" evidence="1">
    <location>
        <begin position="1"/>
        <end position="19"/>
    </location>
</feature>
<protein>
    <recommendedName>
        <fullName evidence="5">Lipoprotein</fullName>
    </recommendedName>
</protein>
<dbReference type="PATRIC" id="fig|61647.13.peg.2494"/>
<evidence type="ECO:0000313" key="4">
    <source>
        <dbReference type="Proteomes" id="UP000036196"/>
    </source>
</evidence>
<gene>
    <name evidence="3" type="ORF">ABW06_14185</name>
    <name evidence="2" type="ORF">QEG54_002913</name>
</gene>
<evidence type="ECO:0000256" key="1">
    <source>
        <dbReference type="SAM" id="SignalP"/>
    </source>
</evidence>
<reference evidence="3 4" key="1">
    <citation type="submission" date="2015-05" db="EMBL/GenBank/DDBJ databases">
        <title>Genome sequences of Pluralibacter gergoviae.</title>
        <authorList>
            <person name="Greninger A.L."/>
            <person name="Miller S."/>
        </authorList>
    </citation>
    <scope>NUCLEOTIDE SEQUENCE [LARGE SCALE GENOMIC DNA]</scope>
    <source>
        <strain evidence="3 4">JS81F13</strain>
    </source>
</reference>
<dbReference type="Proteomes" id="UP000036196">
    <property type="component" value="Unassembled WGS sequence"/>
</dbReference>
<proteinExistence type="predicted"/>
<dbReference type="EMBL" id="ABLOKC030000015">
    <property type="protein sequence ID" value="EML1472168.1"/>
    <property type="molecule type" value="Genomic_DNA"/>
</dbReference>
<keyword evidence="4" id="KW-1185">Reference proteome</keyword>
<organism evidence="3 4">
    <name type="scientific">Pluralibacter gergoviae</name>
    <name type="common">Enterobacter gergoviae</name>
    <dbReference type="NCBI Taxonomy" id="61647"/>
    <lineage>
        <taxon>Bacteria</taxon>
        <taxon>Pseudomonadati</taxon>
        <taxon>Pseudomonadota</taxon>
        <taxon>Gammaproteobacteria</taxon>
        <taxon>Enterobacterales</taxon>
        <taxon>Enterobacteriaceae</taxon>
        <taxon>Pluralibacter</taxon>
    </lineage>
</organism>
<keyword evidence="1" id="KW-0732">Signal</keyword>
<name>A0A089QVH7_PLUGE</name>
<feature type="chain" id="PRO_5015029692" description="Lipoprotein" evidence="1">
    <location>
        <begin position="20"/>
        <end position="129"/>
    </location>
</feature>
<dbReference type="KEGG" id="pge:LG71_00445"/>
<comment type="caution">
    <text evidence="3">The sequence shown here is derived from an EMBL/GenBank/DDBJ whole genome shotgun (WGS) entry which is preliminary data.</text>
</comment>
<accession>A0A089QVH7</accession>
<reference evidence="2" key="2">
    <citation type="submission" date="2024-02" db="EMBL/GenBank/DDBJ databases">
        <authorList>
            <consortium name="Clinical and Environmental Microbiology Branch: Whole genome sequencing antimicrobial resistance pathogens in the healthcare setting"/>
        </authorList>
    </citation>
    <scope>NUCLEOTIDE SEQUENCE</scope>
    <source>
        <strain evidence="2">2021DK-00143</strain>
    </source>
</reference>
<dbReference type="RefSeq" id="WP_043080754.1">
    <property type="nucleotide sequence ID" value="NZ_CACVCI010000001.1"/>
</dbReference>
<dbReference type="PROSITE" id="PS51257">
    <property type="entry name" value="PROKAR_LIPOPROTEIN"/>
    <property type="match status" value="1"/>
</dbReference>
<sequence>MKKTWLMMLCLSLAGCAGKSENAPVSLVTPQQTAPVKAEPRAETSLTANETCVKELAALRIYNRKAWNRYSAEMKTLTGQTSLFISVKEGVDPGISNIVANTYSSRMQTLCYRIQSTLGQAMVSQSERL</sequence>